<keyword evidence="6" id="KW-1185">Reference proteome</keyword>
<gene>
    <name evidence="5" type="ORF">SAMN05216574_104198</name>
</gene>
<evidence type="ECO:0000313" key="5">
    <source>
        <dbReference type="EMBL" id="SFE56944.1"/>
    </source>
</evidence>
<keyword evidence="1" id="KW-0805">Transcription regulation</keyword>
<dbReference type="Pfam" id="PF25583">
    <property type="entry name" value="WCX"/>
    <property type="match status" value="1"/>
</dbReference>
<dbReference type="PROSITE" id="PS00894">
    <property type="entry name" value="HTH_DEOR_1"/>
    <property type="match status" value="1"/>
</dbReference>
<dbReference type="PANTHER" id="PTHR34580:SF3">
    <property type="entry name" value="PROTEIN PAFB"/>
    <property type="match status" value="1"/>
</dbReference>
<evidence type="ECO:0000256" key="2">
    <source>
        <dbReference type="ARBA" id="ARBA00023125"/>
    </source>
</evidence>
<reference evidence="6" key="1">
    <citation type="submission" date="2016-10" db="EMBL/GenBank/DDBJ databases">
        <authorList>
            <person name="Varghese N."/>
            <person name="Submissions S."/>
        </authorList>
    </citation>
    <scope>NUCLEOTIDE SEQUENCE [LARGE SCALE GENOMIC DNA]</scope>
    <source>
        <strain evidence="6">DSM 46838</strain>
    </source>
</reference>
<keyword evidence="3" id="KW-0804">Transcription</keyword>
<feature type="domain" description="HTH deoR-type" evidence="4">
    <location>
        <begin position="4"/>
        <end position="59"/>
    </location>
</feature>
<name>A0A1I2BL37_9ACTN</name>
<protein>
    <submittedName>
        <fullName evidence="5">Predicted DNA-binding transcriptional regulator YafY, contains an HTH and WYL domains</fullName>
    </submittedName>
</protein>
<dbReference type="Pfam" id="PF13280">
    <property type="entry name" value="WYL"/>
    <property type="match status" value="1"/>
</dbReference>
<accession>A0A1I2BL37</accession>
<dbReference type="PROSITE" id="PS52050">
    <property type="entry name" value="WYL"/>
    <property type="match status" value="1"/>
</dbReference>
<dbReference type="InterPro" id="IPR018356">
    <property type="entry name" value="Tscrpt_reg_HTH_DeoR_CS"/>
</dbReference>
<keyword evidence="2 5" id="KW-0238">DNA-binding</keyword>
<dbReference type="SUPFAM" id="SSF46785">
    <property type="entry name" value="Winged helix' DNA-binding domain"/>
    <property type="match status" value="1"/>
</dbReference>
<organism evidence="5 6">
    <name type="scientific">Blastococcus tunisiensis</name>
    <dbReference type="NCBI Taxonomy" id="1798228"/>
    <lineage>
        <taxon>Bacteria</taxon>
        <taxon>Bacillati</taxon>
        <taxon>Actinomycetota</taxon>
        <taxon>Actinomycetes</taxon>
        <taxon>Geodermatophilales</taxon>
        <taxon>Geodermatophilaceae</taxon>
        <taxon>Blastococcus</taxon>
    </lineage>
</organism>
<evidence type="ECO:0000256" key="1">
    <source>
        <dbReference type="ARBA" id="ARBA00023015"/>
    </source>
</evidence>
<evidence type="ECO:0000313" key="6">
    <source>
        <dbReference type="Proteomes" id="UP000198589"/>
    </source>
</evidence>
<dbReference type="Pfam" id="PF08279">
    <property type="entry name" value="HTH_11"/>
    <property type="match status" value="1"/>
</dbReference>
<dbReference type="InterPro" id="IPR036388">
    <property type="entry name" value="WH-like_DNA-bd_sf"/>
</dbReference>
<dbReference type="InterPro" id="IPR028349">
    <property type="entry name" value="PafC-like"/>
</dbReference>
<proteinExistence type="predicted"/>
<sequence>MADSTARALRLLSLLQNRRYWGGADLADRLGVSVRTLRRDIDRLRDLGYPVQARPGVDGGYELAPGAVLPPLVLDDDEAVALTVGLQAAAQSPVTGTAEASLRALAKIVQVLPARLRRRADALRAVTVPAVWSPSRAEIDPQALTVVAQACRDTERLRFGYTTASGETADRFVEPFRLVALGRRWYLVAFDVDRGDWRTFRLDRLGDPAVTGVRFAPRALPGGDAGEFVRSRLTSRRATVPVEVEVRAPADEVRARIGQWAGVEPTGAESCRVSMAADDLGWPALALGMVGAEFTVLGPPELAELVGDWGRRFTRAAGAPTAPGGGPAGT</sequence>
<dbReference type="InterPro" id="IPR051534">
    <property type="entry name" value="CBASS_pafABC_assoc_protein"/>
</dbReference>
<dbReference type="RefSeq" id="WP_092196090.1">
    <property type="nucleotide sequence ID" value="NZ_FOND01000004.1"/>
</dbReference>
<dbReference type="STRING" id="1798228.SAMN05216574_104198"/>
<dbReference type="InterPro" id="IPR057727">
    <property type="entry name" value="WCX_dom"/>
</dbReference>
<dbReference type="OrthoDB" id="3616433at2"/>
<dbReference type="PIRSF" id="PIRSF016838">
    <property type="entry name" value="PafC"/>
    <property type="match status" value="1"/>
</dbReference>
<evidence type="ECO:0000259" key="4">
    <source>
        <dbReference type="PROSITE" id="PS51000"/>
    </source>
</evidence>
<evidence type="ECO:0000256" key="3">
    <source>
        <dbReference type="ARBA" id="ARBA00023163"/>
    </source>
</evidence>
<dbReference type="InterPro" id="IPR026881">
    <property type="entry name" value="WYL_dom"/>
</dbReference>
<dbReference type="EMBL" id="FOND01000004">
    <property type="protein sequence ID" value="SFE56944.1"/>
    <property type="molecule type" value="Genomic_DNA"/>
</dbReference>
<dbReference type="AlphaFoldDB" id="A0A1I2BL37"/>
<dbReference type="PROSITE" id="PS51000">
    <property type="entry name" value="HTH_DEOR_2"/>
    <property type="match status" value="1"/>
</dbReference>
<dbReference type="Proteomes" id="UP000198589">
    <property type="component" value="Unassembled WGS sequence"/>
</dbReference>
<dbReference type="InterPro" id="IPR013196">
    <property type="entry name" value="HTH_11"/>
</dbReference>
<dbReference type="Gene3D" id="1.10.10.10">
    <property type="entry name" value="Winged helix-like DNA-binding domain superfamily/Winged helix DNA-binding domain"/>
    <property type="match status" value="1"/>
</dbReference>
<dbReference type="InterPro" id="IPR036390">
    <property type="entry name" value="WH_DNA-bd_sf"/>
</dbReference>
<dbReference type="GO" id="GO:0003677">
    <property type="term" value="F:DNA binding"/>
    <property type="evidence" value="ECO:0007669"/>
    <property type="project" value="UniProtKB-KW"/>
</dbReference>
<dbReference type="GO" id="GO:0003700">
    <property type="term" value="F:DNA-binding transcription factor activity"/>
    <property type="evidence" value="ECO:0007669"/>
    <property type="project" value="InterPro"/>
</dbReference>
<dbReference type="InterPro" id="IPR001034">
    <property type="entry name" value="DeoR_HTH"/>
</dbReference>
<dbReference type="PANTHER" id="PTHR34580">
    <property type="match status" value="1"/>
</dbReference>